<comment type="caution">
    <text evidence="2">The sequence shown here is derived from an EMBL/GenBank/DDBJ whole genome shotgun (WGS) entry which is preliminary data.</text>
</comment>
<evidence type="ECO:0000313" key="2">
    <source>
        <dbReference type="EMBL" id="GAA1378918.1"/>
    </source>
</evidence>
<keyword evidence="1" id="KW-1133">Transmembrane helix</keyword>
<organism evidence="2 3">
    <name type="scientific">Pseudonocardia kongjuensis</name>
    <dbReference type="NCBI Taxonomy" id="102227"/>
    <lineage>
        <taxon>Bacteria</taxon>
        <taxon>Bacillati</taxon>
        <taxon>Actinomycetota</taxon>
        <taxon>Actinomycetes</taxon>
        <taxon>Pseudonocardiales</taxon>
        <taxon>Pseudonocardiaceae</taxon>
        <taxon>Pseudonocardia</taxon>
    </lineage>
</organism>
<dbReference type="RefSeq" id="WP_344017464.1">
    <property type="nucleotide sequence ID" value="NZ_BAAAJK010000001.1"/>
</dbReference>
<sequence>MHAVPPPLPRTAPTRLVAGPPGTGWAWCGAAAGLAGAAGLLGTAGIYTQDAWDAGDSSRMAASVAEHSSIVWAHQALSALVVTLLMVFAAGLYRHLALREPPGGLVPAVAAGGVALTAVAVFLGAGLDTELWWSVGDGAIADPDTVGSMVVHYGAVPWLWGGLGLSAAAVARAGFARRSVGRGLAVTGAVAAVLLLATQLAPVQYIALLPGALWLIVSGPLLARSAARAAAD</sequence>
<proteinExistence type="predicted"/>
<reference evidence="3" key="1">
    <citation type="journal article" date="2019" name="Int. J. Syst. Evol. Microbiol.">
        <title>The Global Catalogue of Microorganisms (GCM) 10K type strain sequencing project: providing services to taxonomists for standard genome sequencing and annotation.</title>
        <authorList>
            <consortium name="The Broad Institute Genomics Platform"/>
            <consortium name="The Broad Institute Genome Sequencing Center for Infectious Disease"/>
            <person name="Wu L."/>
            <person name="Ma J."/>
        </authorList>
    </citation>
    <scope>NUCLEOTIDE SEQUENCE [LARGE SCALE GENOMIC DNA]</scope>
    <source>
        <strain evidence="3">JCM 11896</strain>
    </source>
</reference>
<accession>A0ABP4I386</accession>
<feature type="transmembrane region" description="Helical" evidence="1">
    <location>
        <begin position="150"/>
        <end position="171"/>
    </location>
</feature>
<evidence type="ECO:0000256" key="1">
    <source>
        <dbReference type="SAM" id="Phobius"/>
    </source>
</evidence>
<evidence type="ECO:0008006" key="4">
    <source>
        <dbReference type="Google" id="ProtNLM"/>
    </source>
</evidence>
<feature type="transmembrane region" description="Helical" evidence="1">
    <location>
        <begin position="207"/>
        <end position="227"/>
    </location>
</feature>
<feature type="transmembrane region" description="Helical" evidence="1">
    <location>
        <begin position="72"/>
        <end position="93"/>
    </location>
</feature>
<feature type="transmembrane region" description="Helical" evidence="1">
    <location>
        <begin position="183"/>
        <end position="201"/>
    </location>
</feature>
<feature type="transmembrane region" description="Helical" evidence="1">
    <location>
        <begin position="105"/>
        <end position="127"/>
    </location>
</feature>
<protein>
    <recommendedName>
        <fullName evidence="4">DUF998 domain-containing protein</fullName>
    </recommendedName>
</protein>
<evidence type="ECO:0000313" key="3">
    <source>
        <dbReference type="Proteomes" id="UP001501414"/>
    </source>
</evidence>
<dbReference type="Proteomes" id="UP001501414">
    <property type="component" value="Unassembled WGS sequence"/>
</dbReference>
<name>A0ABP4I386_9PSEU</name>
<dbReference type="EMBL" id="BAAAJK010000001">
    <property type="protein sequence ID" value="GAA1378918.1"/>
    <property type="molecule type" value="Genomic_DNA"/>
</dbReference>
<keyword evidence="1" id="KW-0472">Membrane</keyword>
<gene>
    <name evidence="2" type="ORF">GCM10009613_00740</name>
</gene>
<keyword evidence="3" id="KW-1185">Reference proteome</keyword>
<keyword evidence="1" id="KW-0812">Transmembrane</keyword>